<dbReference type="Proteomes" id="UP000323439">
    <property type="component" value="Unassembled WGS sequence"/>
</dbReference>
<evidence type="ECO:0000313" key="3">
    <source>
        <dbReference type="Proteomes" id="UP000323439"/>
    </source>
</evidence>
<proteinExistence type="predicted"/>
<reference evidence="2 3" key="1">
    <citation type="submission" date="2016-10" db="EMBL/GenBank/DDBJ databases">
        <authorList>
            <person name="Varghese N."/>
            <person name="Submissions S."/>
        </authorList>
    </citation>
    <scope>NUCLEOTIDE SEQUENCE [LARGE SCALE GENOMIC DNA]</scope>
    <source>
        <strain evidence="2 3">DSM 16643</strain>
    </source>
</reference>
<evidence type="ECO:0000313" key="2">
    <source>
        <dbReference type="EMBL" id="SDA60763.1"/>
    </source>
</evidence>
<accession>A0A1G5WRL0</accession>
<sequence length="114" mass="13761">MTNSEVERLELELECEKLRLMSFQLDNLLEEYNQLLELRESIQLKFFTTIENVKKNGIPVDEDYERWEKLRTSEREGWNEEIDLVTNLKYDVDDNLKLLDNTRMGRSMISREID</sequence>
<organism evidence="2 3">
    <name type="scientific">Methanobrevibacter millerae</name>
    <dbReference type="NCBI Taxonomy" id="230361"/>
    <lineage>
        <taxon>Archaea</taxon>
        <taxon>Methanobacteriati</taxon>
        <taxon>Methanobacteriota</taxon>
        <taxon>Methanomada group</taxon>
        <taxon>Methanobacteria</taxon>
        <taxon>Methanobacteriales</taxon>
        <taxon>Methanobacteriaceae</taxon>
        <taxon>Methanobrevibacter</taxon>
    </lineage>
</organism>
<keyword evidence="1" id="KW-0175">Coiled coil</keyword>
<dbReference type="OrthoDB" id="379489at2157"/>
<dbReference type="RefSeq" id="WP_149732134.1">
    <property type="nucleotide sequence ID" value="NZ_FMXB01000012.1"/>
</dbReference>
<dbReference type="AlphaFoldDB" id="A0A1G5WRL0"/>
<gene>
    <name evidence="2" type="ORF">SAMN02910315_01603</name>
</gene>
<dbReference type="EMBL" id="FMXB01000012">
    <property type="protein sequence ID" value="SDA60763.1"/>
    <property type="molecule type" value="Genomic_DNA"/>
</dbReference>
<name>A0A1G5WRL0_9EURY</name>
<evidence type="ECO:0000256" key="1">
    <source>
        <dbReference type="SAM" id="Coils"/>
    </source>
</evidence>
<keyword evidence="3" id="KW-1185">Reference proteome</keyword>
<feature type="coiled-coil region" evidence="1">
    <location>
        <begin position="6"/>
        <end position="45"/>
    </location>
</feature>
<protein>
    <submittedName>
        <fullName evidence="2">Uncharacterized protein</fullName>
    </submittedName>
</protein>